<evidence type="ECO:0008006" key="5">
    <source>
        <dbReference type="Google" id="ProtNLM"/>
    </source>
</evidence>
<accession>A0A087GBG1</accession>
<dbReference type="OMA" id="AKHIEYP"/>
<dbReference type="Pfam" id="PF08387">
    <property type="entry name" value="FBD"/>
    <property type="match status" value="1"/>
</dbReference>
<dbReference type="InterPro" id="IPR006566">
    <property type="entry name" value="FBD"/>
</dbReference>
<dbReference type="SUPFAM" id="SSF52047">
    <property type="entry name" value="RNI-like"/>
    <property type="match status" value="1"/>
</dbReference>
<dbReference type="PANTHER" id="PTHR31900">
    <property type="entry name" value="F-BOX/RNI SUPERFAMILY PROTEIN-RELATED"/>
    <property type="match status" value="1"/>
</dbReference>
<gene>
    <name evidence="3" type="ordered locus">AALP_Aa8g352300</name>
</gene>
<dbReference type="AlphaFoldDB" id="A0A087GBG1"/>
<evidence type="ECO:0000313" key="4">
    <source>
        <dbReference type="Proteomes" id="UP000029120"/>
    </source>
</evidence>
<dbReference type="InterPro" id="IPR032675">
    <property type="entry name" value="LRR_dom_sf"/>
</dbReference>
<feature type="domain" description="F-box" evidence="1">
    <location>
        <begin position="7"/>
        <end position="46"/>
    </location>
</feature>
<dbReference type="SUPFAM" id="SSF81383">
    <property type="entry name" value="F-box domain"/>
    <property type="match status" value="1"/>
</dbReference>
<keyword evidence="4" id="KW-1185">Reference proteome</keyword>
<dbReference type="Pfam" id="PF00646">
    <property type="entry name" value="F-box"/>
    <property type="match status" value="1"/>
</dbReference>
<evidence type="ECO:0000313" key="3">
    <source>
        <dbReference type="EMBL" id="KFK27213.1"/>
    </source>
</evidence>
<evidence type="ECO:0000259" key="1">
    <source>
        <dbReference type="SMART" id="SM00256"/>
    </source>
</evidence>
<evidence type="ECO:0000259" key="2">
    <source>
        <dbReference type="SMART" id="SM00579"/>
    </source>
</evidence>
<proteinExistence type="predicted"/>
<dbReference type="OrthoDB" id="594804at2759"/>
<dbReference type="Gene3D" id="1.20.1280.50">
    <property type="match status" value="1"/>
</dbReference>
<dbReference type="InterPro" id="IPR050232">
    <property type="entry name" value="FBL13/AtMIF1-like"/>
</dbReference>
<dbReference type="Gramene" id="KFK27213">
    <property type="protein sequence ID" value="KFK27213"/>
    <property type="gene ID" value="AALP_AA8G352300"/>
</dbReference>
<name>A0A087GBG1_ARAAL</name>
<dbReference type="Gene3D" id="3.80.10.10">
    <property type="entry name" value="Ribonuclease Inhibitor"/>
    <property type="match status" value="1"/>
</dbReference>
<feature type="domain" description="FBD" evidence="2">
    <location>
        <begin position="365"/>
        <end position="438"/>
    </location>
</feature>
<organism evidence="3 4">
    <name type="scientific">Arabis alpina</name>
    <name type="common">Alpine rock-cress</name>
    <dbReference type="NCBI Taxonomy" id="50452"/>
    <lineage>
        <taxon>Eukaryota</taxon>
        <taxon>Viridiplantae</taxon>
        <taxon>Streptophyta</taxon>
        <taxon>Embryophyta</taxon>
        <taxon>Tracheophyta</taxon>
        <taxon>Spermatophyta</taxon>
        <taxon>Magnoliopsida</taxon>
        <taxon>eudicotyledons</taxon>
        <taxon>Gunneridae</taxon>
        <taxon>Pentapetalae</taxon>
        <taxon>rosids</taxon>
        <taxon>malvids</taxon>
        <taxon>Brassicales</taxon>
        <taxon>Brassicaceae</taxon>
        <taxon>Arabideae</taxon>
        <taxon>Arabis</taxon>
    </lineage>
</organism>
<dbReference type="Pfam" id="PF24758">
    <property type="entry name" value="LRR_At5g56370"/>
    <property type="match status" value="1"/>
</dbReference>
<dbReference type="InterPro" id="IPR055411">
    <property type="entry name" value="LRR_FXL15/At3g58940/PEG3-like"/>
</dbReference>
<dbReference type="EMBL" id="CM002876">
    <property type="protein sequence ID" value="KFK27213.1"/>
    <property type="molecule type" value="Genomic_DNA"/>
</dbReference>
<dbReference type="SMART" id="SM00256">
    <property type="entry name" value="FBOX"/>
    <property type="match status" value="1"/>
</dbReference>
<dbReference type="InterPro" id="IPR036047">
    <property type="entry name" value="F-box-like_dom_sf"/>
</dbReference>
<dbReference type="CDD" id="cd22160">
    <property type="entry name" value="F-box_AtFBL13-like"/>
    <property type="match status" value="1"/>
</dbReference>
<sequence length="439" mass="50943">MDRISNLSDDLLLKILSSLPTKDIVETMFLSKRWKFLWTMVPKLDFDDGCLTDYNDDEDEYTKFLQYVDRLMVLHKPPVLETLKFTIGYLSSIEDMATWIRVAIVRRVRELEINRHHPQDLDSFTLPRCLFTYEKLVVLKLRRSIFLDLPLELEVWLPSLKTLHLLSVKHENEASHRNLLAGCPVLEELVVDKTFNDPVPSFYVIVPSLKRLSIIEQDCNEESTEESPVVYNNRVLIDVPSLKYLDYVDVYDFGHVCSSKNMPELVEANVKLVSKSPGKLMRSITSVKRLSLCLYGSVLKHNIVFYQLVHLELCGCSSKWWDLLTWMLERSPKLQVLKLNNCVERSFCLVKPIEVFWRQPRSVPECLMCHLSTFEWKYYTGIHEEKELVAYILRNAKRLKTAQISATALGLDSEGGPRKLKELASLHRASKSCQLLLIC</sequence>
<dbReference type="InterPro" id="IPR053781">
    <property type="entry name" value="F-box_AtFBL13-like"/>
</dbReference>
<protein>
    <recommendedName>
        <fullName evidence="5">F-box domain-containing protein</fullName>
    </recommendedName>
</protein>
<dbReference type="SMART" id="SM00579">
    <property type="entry name" value="FBD"/>
    <property type="match status" value="1"/>
</dbReference>
<dbReference type="PANTHER" id="PTHR31900:SF34">
    <property type="entry name" value="EMB|CAB62440.1-RELATED"/>
    <property type="match status" value="1"/>
</dbReference>
<dbReference type="Proteomes" id="UP000029120">
    <property type="component" value="Chromosome 8"/>
</dbReference>
<reference evidence="4" key="1">
    <citation type="journal article" date="2015" name="Nat. Plants">
        <title>Genome expansion of Arabis alpina linked with retrotransposition and reduced symmetric DNA methylation.</title>
        <authorList>
            <person name="Willing E.M."/>
            <person name="Rawat V."/>
            <person name="Mandakova T."/>
            <person name="Maumus F."/>
            <person name="James G.V."/>
            <person name="Nordstroem K.J."/>
            <person name="Becker C."/>
            <person name="Warthmann N."/>
            <person name="Chica C."/>
            <person name="Szarzynska B."/>
            <person name="Zytnicki M."/>
            <person name="Albani M.C."/>
            <person name="Kiefer C."/>
            <person name="Bergonzi S."/>
            <person name="Castaings L."/>
            <person name="Mateos J.L."/>
            <person name="Berns M.C."/>
            <person name="Bujdoso N."/>
            <person name="Piofczyk T."/>
            <person name="de Lorenzo L."/>
            <person name="Barrero-Sicilia C."/>
            <person name="Mateos I."/>
            <person name="Piednoel M."/>
            <person name="Hagmann J."/>
            <person name="Chen-Min-Tao R."/>
            <person name="Iglesias-Fernandez R."/>
            <person name="Schuster S.C."/>
            <person name="Alonso-Blanco C."/>
            <person name="Roudier F."/>
            <person name="Carbonero P."/>
            <person name="Paz-Ares J."/>
            <person name="Davis S.J."/>
            <person name="Pecinka A."/>
            <person name="Quesneville H."/>
            <person name="Colot V."/>
            <person name="Lysak M.A."/>
            <person name="Weigel D."/>
            <person name="Coupland G."/>
            <person name="Schneeberger K."/>
        </authorList>
    </citation>
    <scope>NUCLEOTIDE SEQUENCE [LARGE SCALE GENOMIC DNA]</scope>
    <source>
        <strain evidence="4">cv. Pajares</strain>
    </source>
</reference>
<dbReference type="InterPro" id="IPR001810">
    <property type="entry name" value="F-box_dom"/>
</dbReference>